<dbReference type="RefSeq" id="WP_237464824.1">
    <property type="nucleotide sequence ID" value="NZ_CAKLDI010000001.1"/>
</dbReference>
<feature type="transmembrane region" description="Helical" evidence="1">
    <location>
        <begin position="89"/>
        <end position="111"/>
    </location>
</feature>
<evidence type="ECO:0000259" key="2">
    <source>
        <dbReference type="Pfam" id="PF01578"/>
    </source>
</evidence>
<feature type="transmembrane region" description="Helical" evidence="1">
    <location>
        <begin position="176"/>
        <end position="198"/>
    </location>
</feature>
<keyword evidence="1" id="KW-0472">Membrane</keyword>
<evidence type="ECO:0000256" key="1">
    <source>
        <dbReference type="SAM" id="Phobius"/>
    </source>
</evidence>
<name>A0ABN8DPV7_9VIBR</name>
<organism evidence="3 4">
    <name type="scientific">Vibrio stylophorae</name>
    <dbReference type="NCBI Taxonomy" id="659351"/>
    <lineage>
        <taxon>Bacteria</taxon>
        <taxon>Pseudomonadati</taxon>
        <taxon>Pseudomonadota</taxon>
        <taxon>Gammaproteobacteria</taxon>
        <taxon>Vibrionales</taxon>
        <taxon>Vibrionaceae</taxon>
        <taxon>Vibrio</taxon>
    </lineage>
</organism>
<comment type="caution">
    <text evidence="3">The sequence shown here is derived from an EMBL/GenBank/DDBJ whole genome shotgun (WGS) entry which is preliminary data.</text>
</comment>
<evidence type="ECO:0000313" key="3">
    <source>
        <dbReference type="EMBL" id="CAH0532790.1"/>
    </source>
</evidence>
<sequence length="264" mass="29414">MEILLSTVTALFYGAAIALVIPGLAHQHPIRRHPVLFAAGAALLCHGWLLHDLILTGGGQNLSILNVASLISFLIALATTIAIPRTRVWFLLPVVYSAAILNELGAAFIPGNYLTHLQANPSLLIHISLALFTYATLMIATLYAIQLVWLDYRLKNKKDLVPNPNLPPLMRIERQLFRLLLIGQAMLTITLVTGLLFVQDIFAQGKAHKAILSMLAWCVYSLLIWGHYQRNWRGRHAVWYSLIGAFLLTLAYFGSRFVKEVILS</sequence>
<dbReference type="EMBL" id="CAKLDI010000001">
    <property type="protein sequence ID" value="CAH0532790.1"/>
    <property type="molecule type" value="Genomic_DNA"/>
</dbReference>
<dbReference type="PANTHER" id="PTHR38034:SF1">
    <property type="entry name" value="INNER MEMBRANE PROTEIN YPJD"/>
    <property type="match status" value="1"/>
</dbReference>
<keyword evidence="4" id="KW-1185">Reference proteome</keyword>
<feature type="transmembrane region" description="Helical" evidence="1">
    <location>
        <begin position="123"/>
        <end position="145"/>
    </location>
</feature>
<reference evidence="3" key="1">
    <citation type="submission" date="2021-11" db="EMBL/GenBank/DDBJ databases">
        <authorList>
            <person name="Rodrigo-Torres L."/>
            <person name="Arahal R. D."/>
            <person name="Lucena T."/>
        </authorList>
    </citation>
    <scope>NUCLEOTIDE SEQUENCE</scope>
    <source>
        <strain evidence="3">CECT 7929</strain>
    </source>
</reference>
<accession>A0ABN8DPV7</accession>
<evidence type="ECO:0000313" key="4">
    <source>
        <dbReference type="Proteomes" id="UP000838672"/>
    </source>
</evidence>
<gene>
    <name evidence="3" type="primary">ypjD</name>
    <name evidence="3" type="ORF">VST7929_00637</name>
</gene>
<keyword evidence="1" id="KW-0812">Transmembrane</keyword>
<dbReference type="InterPro" id="IPR052372">
    <property type="entry name" value="YpjD/HemX"/>
</dbReference>
<protein>
    <submittedName>
        <fullName evidence="3">Inner membrane protein YpjD</fullName>
    </submittedName>
</protein>
<dbReference type="Proteomes" id="UP000838672">
    <property type="component" value="Unassembled WGS sequence"/>
</dbReference>
<dbReference type="PANTHER" id="PTHR38034">
    <property type="entry name" value="INNER MEMBRANE PROTEIN YPJD"/>
    <property type="match status" value="1"/>
</dbReference>
<dbReference type="InterPro" id="IPR002541">
    <property type="entry name" value="Cyt_c_assembly"/>
</dbReference>
<proteinExistence type="predicted"/>
<feature type="transmembrane region" description="Helical" evidence="1">
    <location>
        <begin position="62"/>
        <end position="83"/>
    </location>
</feature>
<feature type="transmembrane region" description="Helical" evidence="1">
    <location>
        <begin position="35"/>
        <end position="55"/>
    </location>
</feature>
<dbReference type="Pfam" id="PF01578">
    <property type="entry name" value="Cytochrom_C_asm"/>
    <property type="match status" value="1"/>
</dbReference>
<feature type="transmembrane region" description="Helical" evidence="1">
    <location>
        <begin position="238"/>
        <end position="258"/>
    </location>
</feature>
<feature type="transmembrane region" description="Helical" evidence="1">
    <location>
        <begin position="210"/>
        <end position="226"/>
    </location>
</feature>
<feature type="domain" description="Cytochrome c assembly protein" evidence="2">
    <location>
        <begin position="42"/>
        <end position="262"/>
    </location>
</feature>
<keyword evidence="1" id="KW-1133">Transmembrane helix</keyword>